<dbReference type="GeneID" id="19109538"/>
<sequence>MKADSTHSTRPTKRSPTRLKPLFSISQPRKISATMFSRPSGMRKGRRSKHERLLRGRRYVSCRPRTCTILTYAFYADLRAQLDRRDELLRSRTPPPVLDVAEVSDLLWDCGGTSEADLERQMKLSGDQALTVAVASNRNFQRWFTSVDSEMLFISVDGSVERSASTGFVAAMATLCRAVSQQSTAIAYFCGLANPQTPDVAAALMGSLSLQLLRNHPYDLRAWSSKLALHDHHAKLGTKDIGYLNSFFKHLCLPLAKGGSRNASVIYCLVDDFASLERAADMRSVWRVMSYLYDLVESTDLRPVVLKVLVMRPERGGSVLKAVDERDLVRVHDVSRGADSHTSQRELNFQLERARRMREEM</sequence>
<organism evidence="1 2">
    <name type="scientific">Baudoinia panamericana (strain UAMH 10762)</name>
    <name type="common">Angels' share fungus</name>
    <name type="synonym">Baudoinia compniacensis (strain UAMH 10762)</name>
    <dbReference type="NCBI Taxonomy" id="717646"/>
    <lineage>
        <taxon>Eukaryota</taxon>
        <taxon>Fungi</taxon>
        <taxon>Dikarya</taxon>
        <taxon>Ascomycota</taxon>
        <taxon>Pezizomycotina</taxon>
        <taxon>Dothideomycetes</taxon>
        <taxon>Dothideomycetidae</taxon>
        <taxon>Mycosphaerellales</taxon>
        <taxon>Teratosphaeriaceae</taxon>
        <taxon>Baudoinia</taxon>
    </lineage>
</organism>
<dbReference type="AlphaFoldDB" id="M2MV80"/>
<proteinExistence type="predicted"/>
<evidence type="ECO:0000313" key="1">
    <source>
        <dbReference type="EMBL" id="EMD00862.1"/>
    </source>
</evidence>
<dbReference type="KEGG" id="bcom:BAUCODRAFT_187191"/>
<dbReference type="PANTHER" id="PTHR40619:SF3">
    <property type="entry name" value="FUNGAL STAND N-TERMINAL GOODBYE DOMAIN-CONTAINING PROTEIN"/>
    <property type="match status" value="1"/>
</dbReference>
<gene>
    <name evidence="1" type="ORF">BAUCODRAFT_187191</name>
</gene>
<dbReference type="EMBL" id="KB445550">
    <property type="protein sequence ID" value="EMD00862.1"/>
    <property type="molecule type" value="Genomic_DNA"/>
</dbReference>
<accession>M2MV80</accession>
<dbReference type="RefSeq" id="XP_007672046.1">
    <property type="nucleotide sequence ID" value="XM_007673856.1"/>
</dbReference>
<protein>
    <submittedName>
        <fullName evidence="1">Uncharacterized protein</fullName>
    </submittedName>
</protein>
<keyword evidence="2" id="KW-1185">Reference proteome</keyword>
<dbReference type="HOGENOM" id="CLU_767239_0_0_1"/>
<reference evidence="1 2" key="1">
    <citation type="journal article" date="2012" name="PLoS Pathog.">
        <title>Diverse lifestyles and strategies of plant pathogenesis encoded in the genomes of eighteen Dothideomycetes fungi.</title>
        <authorList>
            <person name="Ohm R.A."/>
            <person name="Feau N."/>
            <person name="Henrissat B."/>
            <person name="Schoch C.L."/>
            <person name="Horwitz B.A."/>
            <person name="Barry K.W."/>
            <person name="Condon B.J."/>
            <person name="Copeland A.C."/>
            <person name="Dhillon B."/>
            <person name="Glaser F."/>
            <person name="Hesse C.N."/>
            <person name="Kosti I."/>
            <person name="LaButti K."/>
            <person name="Lindquist E.A."/>
            <person name="Lucas S."/>
            <person name="Salamov A.A."/>
            <person name="Bradshaw R.E."/>
            <person name="Ciuffetti L."/>
            <person name="Hamelin R.C."/>
            <person name="Kema G.H.J."/>
            <person name="Lawrence C."/>
            <person name="Scott J.A."/>
            <person name="Spatafora J.W."/>
            <person name="Turgeon B.G."/>
            <person name="de Wit P.J.G.M."/>
            <person name="Zhong S."/>
            <person name="Goodwin S.B."/>
            <person name="Grigoriev I.V."/>
        </authorList>
    </citation>
    <scope>NUCLEOTIDE SEQUENCE [LARGE SCALE GENOMIC DNA]</scope>
    <source>
        <strain evidence="1 2">UAMH 10762</strain>
    </source>
</reference>
<dbReference type="PANTHER" id="PTHR40619">
    <property type="entry name" value="FUNGAL STAND N-TERMINAL GOODBYE DOMAIN-CONTAINING PROTEIN"/>
    <property type="match status" value="1"/>
</dbReference>
<name>M2MV80_BAUPA</name>
<dbReference type="Proteomes" id="UP000011761">
    <property type="component" value="Unassembled WGS sequence"/>
</dbReference>
<evidence type="ECO:0000313" key="2">
    <source>
        <dbReference type="Proteomes" id="UP000011761"/>
    </source>
</evidence>